<dbReference type="InterPro" id="IPR023090">
    <property type="entry name" value="UPF0702_alpha/beta_dom_sf"/>
</dbReference>
<feature type="transmembrane region" description="Helical" evidence="7">
    <location>
        <begin position="48"/>
        <end position="66"/>
    </location>
</feature>
<dbReference type="STRING" id="260086.SAMN05216207_10562"/>
<evidence type="ECO:0000256" key="2">
    <source>
        <dbReference type="ARBA" id="ARBA00006448"/>
    </source>
</evidence>
<comment type="similarity">
    <text evidence="2">Belongs to the UPF0702 family.</text>
</comment>
<name>A0A1I5H289_PSUAM</name>
<keyword evidence="3" id="KW-1003">Cell membrane</keyword>
<feature type="transmembrane region" description="Helical" evidence="7">
    <location>
        <begin position="72"/>
        <end position="91"/>
    </location>
</feature>
<accession>A0A1I5H289</accession>
<comment type="subcellular location">
    <subcellularLocation>
        <location evidence="1">Cell membrane</location>
        <topology evidence="1">Multi-pass membrane protein</topology>
    </subcellularLocation>
</comment>
<evidence type="ECO:0000259" key="8">
    <source>
        <dbReference type="Pfam" id="PF04239"/>
    </source>
</evidence>
<dbReference type="InterPro" id="IPR007353">
    <property type="entry name" value="DUF421"/>
</dbReference>
<reference evidence="9 10" key="1">
    <citation type="submission" date="2016-10" db="EMBL/GenBank/DDBJ databases">
        <authorList>
            <person name="de Groot N.N."/>
        </authorList>
    </citation>
    <scope>NUCLEOTIDE SEQUENCE [LARGE SCALE GENOMIC DNA]</scope>
    <source>
        <strain evidence="9 10">CGMCC 4.1877</strain>
    </source>
</reference>
<dbReference type="GO" id="GO:0005886">
    <property type="term" value="C:plasma membrane"/>
    <property type="evidence" value="ECO:0007669"/>
    <property type="project" value="UniProtKB-SubCell"/>
</dbReference>
<organism evidence="9 10">
    <name type="scientific">Pseudonocardia ammonioxydans</name>
    <dbReference type="NCBI Taxonomy" id="260086"/>
    <lineage>
        <taxon>Bacteria</taxon>
        <taxon>Bacillati</taxon>
        <taxon>Actinomycetota</taxon>
        <taxon>Actinomycetes</taxon>
        <taxon>Pseudonocardiales</taxon>
        <taxon>Pseudonocardiaceae</taxon>
        <taxon>Pseudonocardia</taxon>
    </lineage>
</organism>
<dbReference type="Pfam" id="PF04239">
    <property type="entry name" value="DUF421"/>
    <property type="match status" value="1"/>
</dbReference>
<keyword evidence="4 7" id="KW-0812">Transmembrane</keyword>
<evidence type="ECO:0000313" key="9">
    <source>
        <dbReference type="EMBL" id="SFO42414.1"/>
    </source>
</evidence>
<feature type="domain" description="YetF C-terminal" evidence="8">
    <location>
        <begin position="93"/>
        <end position="161"/>
    </location>
</feature>
<dbReference type="Gene3D" id="3.30.240.20">
    <property type="entry name" value="bsu07140 like domains"/>
    <property type="match status" value="1"/>
</dbReference>
<evidence type="ECO:0000256" key="3">
    <source>
        <dbReference type="ARBA" id="ARBA00022475"/>
    </source>
</evidence>
<sequence>MPVLNSIFDLSVPPLEIVLRGSATYIALLVMMRVVGQREAGGLGITDVLLVVLVAQAAAVGLHGNASSVTDGAVLVLTILFWSVVFDAVSYRWPRLGRLIKPQPRPLIRGGELDQRVLRRELMSREEVSAQLRLHGVEDPAEVERAFIEPNGLISIVRRDHGEPDGPAAPDLTR</sequence>
<evidence type="ECO:0000256" key="7">
    <source>
        <dbReference type="SAM" id="Phobius"/>
    </source>
</evidence>
<dbReference type="AlphaFoldDB" id="A0A1I5H289"/>
<dbReference type="PANTHER" id="PTHR34582">
    <property type="entry name" value="UPF0702 TRANSMEMBRANE PROTEIN YCAP"/>
    <property type="match status" value="1"/>
</dbReference>
<keyword evidence="10" id="KW-1185">Reference proteome</keyword>
<proteinExistence type="inferred from homology"/>
<evidence type="ECO:0000256" key="4">
    <source>
        <dbReference type="ARBA" id="ARBA00022692"/>
    </source>
</evidence>
<evidence type="ECO:0000256" key="6">
    <source>
        <dbReference type="ARBA" id="ARBA00023136"/>
    </source>
</evidence>
<keyword evidence="5 7" id="KW-1133">Transmembrane helix</keyword>
<evidence type="ECO:0000256" key="1">
    <source>
        <dbReference type="ARBA" id="ARBA00004651"/>
    </source>
</evidence>
<gene>
    <name evidence="9" type="ORF">SAMN05216207_10562</name>
</gene>
<dbReference type="EMBL" id="FOUY01000056">
    <property type="protein sequence ID" value="SFO42414.1"/>
    <property type="molecule type" value="Genomic_DNA"/>
</dbReference>
<dbReference type="PANTHER" id="PTHR34582:SF6">
    <property type="entry name" value="UPF0702 TRANSMEMBRANE PROTEIN YCAP"/>
    <property type="match status" value="1"/>
</dbReference>
<protein>
    <recommendedName>
        <fullName evidence="8">YetF C-terminal domain-containing protein</fullName>
    </recommendedName>
</protein>
<keyword evidence="6 7" id="KW-0472">Membrane</keyword>
<dbReference type="Proteomes" id="UP000199614">
    <property type="component" value="Unassembled WGS sequence"/>
</dbReference>
<evidence type="ECO:0000256" key="5">
    <source>
        <dbReference type="ARBA" id="ARBA00022989"/>
    </source>
</evidence>
<dbReference type="OrthoDB" id="8617494at2"/>
<evidence type="ECO:0000313" key="10">
    <source>
        <dbReference type="Proteomes" id="UP000199614"/>
    </source>
</evidence>
<dbReference type="RefSeq" id="WP_093354958.1">
    <property type="nucleotide sequence ID" value="NZ_FOUY01000056.1"/>
</dbReference>